<evidence type="ECO:0000256" key="2">
    <source>
        <dbReference type="SAM" id="MobiDB-lite"/>
    </source>
</evidence>
<dbReference type="CDD" id="cd21675">
    <property type="entry name" value="SMP_TEX2"/>
    <property type="match status" value="1"/>
</dbReference>
<evidence type="ECO:0000256" key="1">
    <source>
        <dbReference type="ARBA" id="ARBA00004586"/>
    </source>
</evidence>
<feature type="compositionally biased region" description="Basic and acidic residues" evidence="2">
    <location>
        <begin position="844"/>
        <end position="857"/>
    </location>
</feature>
<feature type="region of interest" description="Disordered" evidence="2">
    <location>
        <begin position="771"/>
        <end position="894"/>
    </location>
</feature>
<keyword evidence="5" id="KW-1185">Reference proteome</keyword>
<feature type="compositionally biased region" description="Acidic residues" evidence="2">
    <location>
        <begin position="858"/>
        <end position="872"/>
    </location>
</feature>
<proteinExistence type="predicted"/>
<dbReference type="STRING" id="158441.A0A226EF89"/>
<comment type="caution">
    <text evidence="4">The sequence shown here is derived from an EMBL/GenBank/DDBJ whole genome shotgun (WGS) entry which is preliminary data.</text>
</comment>
<accession>A0A226EF89</accession>
<dbReference type="OrthoDB" id="26740at2759"/>
<feature type="compositionally biased region" description="Low complexity" evidence="2">
    <location>
        <begin position="632"/>
        <end position="641"/>
    </location>
</feature>
<keyword evidence="3" id="KW-0472">Membrane</keyword>
<organism evidence="4 5">
    <name type="scientific">Folsomia candida</name>
    <name type="common">Springtail</name>
    <dbReference type="NCBI Taxonomy" id="158441"/>
    <lineage>
        <taxon>Eukaryota</taxon>
        <taxon>Metazoa</taxon>
        <taxon>Ecdysozoa</taxon>
        <taxon>Arthropoda</taxon>
        <taxon>Hexapoda</taxon>
        <taxon>Collembola</taxon>
        <taxon>Entomobryomorpha</taxon>
        <taxon>Isotomoidea</taxon>
        <taxon>Isotomidae</taxon>
        <taxon>Proisotominae</taxon>
        <taxon>Folsomia</taxon>
    </lineage>
</organism>
<feature type="region of interest" description="Disordered" evidence="2">
    <location>
        <begin position="617"/>
        <end position="652"/>
    </location>
</feature>
<gene>
    <name evidence="4" type="ORF">Fcan01_09756</name>
</gene>
<dbReference type="AlphaFoldDB" id="A0A226EF89"/>
<keyword evidence="3" id="KW-0812">Transmembrane</keyword>
<dbReference type="PANTHER" id="PTHR13466">
    <property type="entry name" value="TEX2 PROTEIN-RELATED"/>
    <property type="match status" value="1"/>
</dbReference>
<feature type="region of interest" description="Disordered" evidence="2">
    <location>
        <begin position="138"/>
        <end position="170"/>
    </location>
</feature>
<evidence type="ECO:0000313" key="4">
    <source>
        <dbReference type="EMBL" id="OXA55757.1"/>
    </source>
</evidence>
<feature type="compositionally biased region" description="Gly residues" evidence="2">
    <location>
        <begin position="821"/>
        <end position="831"/>
    </location>
</feature>
<dbReference type="GO" id="GO:0008289">
    <property type="term" value="F:lipid binding"/>
    <property type="evidence" value="ECO:0007669"/>
    <property type="project" value="TreeGrafter"/>
</dbReference>
<feature type="compositionally biased region" description="Low complexity" evidence="2">
    <location>
        <begin position="16"/>
        <end position="31"/>
    </location>
</feature>
<name>A0A226EF89_FOLCA</name>
<feature type="transmembrane region" description="Helical" evidence="3">
    <location>
        <begin position="313"/>
        <end position="337"/>
    </location>
</feature>
<evidence type="ECO:0000256" key="3">
    <source>
        <dbReference type="SAM" id="Phobius"/>
    </source>
</evidence>
<feature type="compositionally biased region" description="Low complexity" evidence="2">
    <location>
        <begin position="138"/>
        <end position="152"/>
    </location>
</feature>
<dbReference type="Proteomes" id="UP000198287">
    <property type="component" value="Unassembled WGS sequence"/>
</dbReference>
<feature type="compositionally biased region" description="Polar residues" evidence="2">
    <location>
        <begin position="792"/>
        <end position="804"/>
    </location>
</feature>
<sequence>MSDKKGKITLAGLTKSGNSSSNAFMSSFRFSPESENIEEIKAPIENRNAEQSSTPPSPKPNSGDVSPLKEYLLKEKHKWTNKWDKKSLSLDLDLKGKFKTALEDKTKSILSNFIPEETGVIHTSQSIPENLTRVYSSFLTSPSDDNSSSSGSAKGTKNNDSNGSQETLDGDISSDIFKTALGDDSHMYVEEIGVDMTDPNNFEFGLTDGETIIDRMITFNIPGEDLQEYFDGQPTLYQPIALISGIRITPLDLVGEESELLAQRSQVPSVVQFTPRTIRPRDVRLSTVIINILSSVVYHPLTKYWVALLAANFLLPLGPLAPFMWFLLGGLTVIVMIRGLSDPPQEENYENNLTSTQVQQQQQQQQTRNNAGTSLTLYNPIGVPQYNRELKFPTKSQGWMTQLLENYNPETCHFKMTKVVFVKLDGPRLYLQYPNAKHRIPKRRLWNDPVLTSLHTFDKVKAYNLTNAKITIVPEGLSRNRVWNKKYPICITLANHSISSDYTPSEGQSMEDFQKRDTTVNYNAGTADVIVNSDRPKSTEKEIKRQDASFETVYLFARCDREKDDWFRRFVAATKIGTEASYYLPAPPDPISEYRDYMRRICPSLIPHNISDGFDNVSLPGDISESRKPNNEKNSPSSSKKTTPEKDLHNSQGASIQSDLENILTVPQSPQFLNALLGRLFFDFLKSSHWKGEVQKLIDKKLFYMKKPVFIEGIHVKELTLGNSIPVILRASPPVIDHQGLWIDLDLNYESNFCVSLETHVNFLKMVTKRGTATTEPETVPAPPAATTTTTNRTSAESGNANSRNSRKSDGPPFVYNNGAGSSGGSIGIAAGGSARDSSSPTTDRADRTSIRSHIYDSDADDSGESSEDEHDSELNNLITINPNPEDPTGQSKSSKFLEKLANSSLMNRGLVKKIVNNVAATPLVLAVELKGFFGTLTVNLPGPPNDRVWLGFRTNPDLQLVAKPLKFGDTHINISQVTTWIKAKILLEFQRAVVCPNMVDVTIPLMEFGIPR</sequence>
<protein>
    <submittedName>
        <fullName evidence="4">Testis-expressed sequence 2 protein</fullName>
    </submittedName>
</protein>
<reference evidence="4 5" key="1">
    <citation type="submission" date="2015-12" db="EMBL/GenBank/DDBJ databases">
        <title>The genome of Folsomia candida.</title>
        <authorList>
            <person name="Faddeeva A."/>
            <person name="Derks M.F."/>
            <person name="Anvar Y."/>
            <person name="Smit S."/>
            <person name="Van Straalen N."/>
            <person name="Roelofs D."/>
        </authorList>
    </citation>
    <scope>NUCLEOTIDE SEQUENCE [LARGE SCALE GENOMIC DNA]</scope>
    <source>
        <strain evidence="4 5">VU population</strain>
        <tissue evidence="4">Whole body</tissue>
    </source>
</reference>
<feature type="compositionally biased region" description="Polar residues" evidence="2">
    <location>
        <begin position="875"/>
        <end position="894"/>
    </location>
</feature>
<dbReference type="EMBL" id="LNIX01000004">
    <property type="protein sequence ID" value="OXA55757.1"/>
    <property type="molecule type" value="Genomic_DNA"/>
</dbReference>
<feature type="compositionally biased region" description="Basic and acidic residues" evidence="2">
    <location>
        <begin position="38"/>
        <end position="48"/>
    </location>
</feature>
<comment type="subcellular location">
    <subcellularLocation>
        <location evidence="1">Endoplasmic reticulum membrane</location>
    </subcellularLocation>
</comment>
<evidence type="ECO:0000313" key="5">
    <source>
        <dbReference type="Proteomes" id="UP000198287"/>
    </source>
</evidence>
<feature type="region of interest" description="Disordered" evidence="2">
    <location>
        <begin position="1"/>
        <end position="69"/>
    </location>
</feature>
<dbReference type="GO" id="GO:0005789">
    <property type="term" value="C:endoplasmic reticulum membrane"/>
    <property type="evidence" value="ECO:0007669"/>
    <property type="project" value="UniProtKB-SubCell"/>
</dbReference>
<keyword evidence="3" id="KW-1133">Transmembrane helix</keyword>
<feature type="compositionally biased region" description="Polar residues" evidence="2">
    <location>
        <begin position="153"/>
        <end position="167"/>
    </location>
</feature>
<dbReference type="PANTHER" id="PTHR13466:SF0">
    <property type="entry name" value="SMP-LTD DOMAIN-CONTAINING PROTEIN"/>
    <property type="match status" value="1"/>
</dbReference>
<feature type="compositionally biased region" description="Low complexity" evidence="2">
    <location>
        <begin position="772"/>
        <end position="791"/>
    </location>
</feature>